<keyword evidence="1" id="KW-0378">Hydrolase</keyword>
<feature type="domain" description="Bacterial Ig-like" evidence="3">
    <location>
        <begin position="733"/>
        <end position="804"/>
    </location>
</feature>
<reference evidence="4" key="1">
    <citation type="submission" date="2021-06" db="EMBL/GenBank/DDBJ databases">
        <authorList>
            <person name="Criscuolo A."/>
        </authorList>
    </citation>
    <scope>NUCLEOTIDE SEQUENCE</scope>
    <source>
        <strain evidence="4">CIP111803</strain>
    </source>
</reference>
<gene>
    <name evidence="4" type="ORF">LEUCIP111803_01199</name>
</gene>
<proteinExistence type="predicted"/>
<dbReference type="AlphaFoldDB" id="A0A916NVM8"/>
<feature type="chain" id="PRO_5037869608" description="Bacterial Ig-like domain-containing protein" evidence="2">
    <location>
        <begin position="32"/>
        <end position="909"/>
    </location>
</feature>
<dbReference type="InterPro" id="IPR013519">
    <property type="entry name" value="Int_alpha_beta-p"/>
</dbReference>
<comment type="caution">
    <text evidence="4">The sequence shown here is derived from an EMBL/GenBank/DDBJ whole genome shotgun (WGS) entry which is preliminary data.</text>
</comment>
<evidence type="ECO:0000313" key="4">
    <source>
        <dbReference type="EMBL" id="CAG7609407.1"/>
    </source>
</evidence>
<evidence type="ECO:0000259" key="3">
    <source>
        <dbReference type="Pfam" id="PF16640"/>
    </source>
</evidence>
<feature type="domain" description="Bacterial Ig-like" evidence="3">
    <location>
        <begin position="535"/>
        <end position="611"/>
    </location>
</feature>
<dbReference type="Pfam" id="PF16640">
    <property type="entry name" value="Big_3_5"/>
    <property type="match status" value="3"/>
</dbReference>
<evidence type="ECO:0000256" key="2">
    <source>
        <dbReference type="SAM" id="SignalP"/>
    </source>
</evidence>
<accession>A0A916NVM8</accession>
<keyword evidence="5" id="KW-1185">Reference proteome</keyword>
<dbReference type="GO" id="GO:0016787">
    <property type="term" value="F:hydrolase activity"/>
    <property type="evidence" value="ECO:0007669"/>
    <property type="project" value="UniProtKB-KW"/>
</dbReference>
<dbReference type="EMBL" id="CAJVAP010000011">
    <property type="protein sequence ID" value="CAG7609407.1"/>
    <property type="molecule type" value="Genomic_DNA"/>
</dbReference>
<dbReference type="RefSeq" id="WP_218114816.1">
    <property type="nucleotide sequence ID" value="NZ_CAJVAP010000011.1"/>
</dbReference>
<name>A0A916NVM8_9MICO</name>
<dbReference type="InterPro" id="IPR013517">
    <property type="entry name" value="FG-GAP"/>
</dbReference>
<dbReference type="Proteomes" id="UP000693892">
    <property type="component" value="Unassembled WGS sequence"/>
</dbReference>
<evidence type="ECO:0000256" key="1">
    <source>
        <dbReference type="ARBA" id="ARBA00022801"/>
    </source>
</evidence>
<dbReference type="PANTHER" id="PTHR23221">
    <property type="entry name" value="GLYCOSYLPHOSPHATIDYLINOSITOL PHOSPHOLIPASE D"/>
    <property type="match status" value="1"/>
</dbReference>
<dbReference type="SMART" id="SM00191">
    <property type="entry name" value="Int_alpha"/>
    <property type="match status" value="7"/>
</dbReference>
<organism evidence="4 5">
    <name type="scientific">Leucobacter soli</name>
    <dbReference type="NCBI Taxonomy" id="2812850"/>
    <lineage>
        <taxon>Bacteria</taxon>
        <taxon>Bacillati</taxon>
        <taxon>Actinomycetota</taxon>
        <taxon>Actinomycetes</taxon>
        <taxon>Micrococcales</taxon>
        <taxon>Microbacteriaceae</taxon>
        <taxon>Leucobacter</taxon>
    </lineage>
</organism>
<dbReference type="InterPro" id="IPR032109">
    <property type="entry name" value="Big_3_5"/>
</dbReference>
<protein>
    <recommendedName>
        <fullName evidence="3">Bacterial Ig-like domain-containing protein</fullName>
    </recommendedName>
</protein>
<dbReference type="PANTHER" id="PTHR23221:SF7">
    <property type="entry name" value="PHOSPHATIDYLINOSITOL-GLYCAN-SPECIFIC PHOSPHOLIPASE D"/>
    <property type="match status" value="1"/>
</dbReference>
<keyword evidence="2" id="KW-0732">Signal</keyword>
<dbReference type="Pfam" id="PF01839">
    <property type="entry name" value="FG-GAP"/>
    <property type="match status" value="3"/>
</dbReference>
<evidence type="ECO:0000313" key="5">
    <source>
        <dbReference type="Proteomes" id="UP000693892"/>
    </source>
</evidence>
<sequence length="909" mass="91315">MSPSSRPLASLAASALALGALVALPVSPALADALPTEQGTVLTFTGDPGAATSSAVSTSSCDVNGDGYDDAVFGAWWWSKGSLNRIGAAYAVLGSETAAGGSLANPEDVNAVRIDGPSRANALIGFSASCAGDVNGDGYDDIIIGDYIATSAYVVFGAKNFEPVTLDALGERGFTVKGPTGDTRFGYSVKDIGDVTGDGLDDFAVGSSSGNKVYVIPGKRDIDNIDLTQDPDRVAITVAGKTGEALSVVSTVGDVNGDEIDDLLFGAYVSTPWGSSVAAPGAGYVVWGGQNGTIETGSLAGKGFAIYGPTRQRDRLGVSVAAAGDVNGDGKADLLLGADGVVNAATGPRSGGAAIVFGSDADATVYSDPLADVSVYTCDESGVDTTTGSCNDLATPRGYWINGAASGDSTGYAVAGIGDVNGDDVPDALLGAYGYDPINPDTETAMSGAGAAYVVYGDPSRTATLELGSLSAEQGFRIDGGTAGDRFGRAVGGVGDFDGNGVDDLVIGADFARSQAGQAAVVLLGDLKTRTELDAPAAATIGDETVLTATVSRLAAGGTPVAGGTVEFVVDAQPIDGCEAVAVDENGTAACAYAPAAAGEHTLGASFSPDGAERVLASSIEHDIEIEKIDTTVTLSGDTAGIAGDTVEFSANLPEGATGEIVFLADGKPLGSAEIRNAAAHFAYTPEAATSYRLTAEYSGDDAHTAASSKAKRVTIDASPVYLSTIRLNTLKTVYGVRATAAVTVDGATSGTVLFTAGSTDLGTAAVGADGIAELRLPVLAVGSHRVSAQFLGDESHADSAKRTAASRLTVAKASAASMKVVAKTAKRSTRPTVTVKIGKLNNGRYPTGKVQVKFGSKQKTVTLKASAKGVVKVKAPQALKKSVKVTAKLVSTSTTNAKSASATQKIKK</sequence>
<feature type="signal peptide" evidence="2">
    <location>
        <begin position="1"/>
        <end position="31"/>
    </location>
</feature>
<feature type="domain" description="Bacterial Ig-like" evidence="3">
    <location>
        <begin position="639"/>
        <end position="716"/>
    </location>
</feature>